<evidence type="ECO:0000313" key="3">
    <source>
        <dbReference type="Proteomes" id="UP000094527"/>
    </source>
</evidence>
<evidence type="ECO:0000313" key="2">
    <source>
        <dbReference type="EMBL" id="ODN04939.1"/>
    </source>
</evidence>
<accession>A0A1D2NI85</accession>
<dbReference type="AlphaFoldDB" id="A0A1D2NI85"/>
<organism evidence="2 3">
    <name type="scientific">Orchesella cincta</name>
    <name type="common">Springtail</name>
    <name type="synonym">Podura cincta</name>
    <dbReference type="NCBI Taxonomy" id="48709"/>
    <lineage>
        <taxon>Eukaryota</taxon>
        <taxon>Metazoa</taxon>
        <taxon>Ecdysozoa</taxon>
        <taxon>Arthropoda</taxon>
        <taxon>Hexapoda</taxon>
        <taxon>Collembola</taxon>
        <taxon>Entomobryomorpha</taxon>
        <taxon>Entomobryoidea</taxon>
        <taxon>Orchesellidae</taxon>
        <taxon>Orchesellinae</taxon>
        <taxon>Orchesella</taxon>
    </lineage>
</organism>
<dbReference type="Proteomes" id="UP000094527">
    <property type="component" value="Unassembled WGS sequence"/>
</dbReference>
<feature type="signal peptide" evidence="1">
    <location>
        <begin position="1"/>
        <end position="20"/>
    </location>
</feature>
<reference evidence="2 3" key="1">
    <citation type="journal article" date="2016" name="Genome Biol. Evol.">
        <title>Gene Family Evolution Reflects Adaptation to Soil Environmental Stressors in the Genome of the Collembolan Orchesella cincta.</title>
        <authorList>
            <person name="Faddeeva-Vakhrusheva A."/>
            <person name="Derks M.F."/>
            <person name="Anvar S.Y."/>
            <person name="Agamennone V."/>
            <person name="Suring W."/>
            <person name="Smit S."/>
            <person name="van Straalen N.M."/>
            <person name="Roelofs D."/>
        </authorList>
    </citation>
    <scope>NUCLEOTIDE SEQUENCE [LARGE SCALE GENOMIC DNA]</scope>
    <source>
        <tissue evidence="2">Mixed pool</tissue>
    </source>
</reference>
<dbReference type="EMBL" id="LJIJ01000032">
    <property type="protein sequence ID" value="ODN04939.1"/>
    <property type="molecule type" value="Genomic_DNA"/>
</dbReference>
<feature type="chain" id="PRO_5008905599" evidence="1">
    <location>
        <begin position="21"/>
        <end position="323"/>
    </location>
</feature>
<gene>
    <name evidence="2" type="ORF">Ocin01_01711</name>
</gene>
<keyword evidence="3" id="KW-1185">Reference proteome</keyword>
<proteinExistence type="predicted"/>
<protein>
    <submittedName>
        <fullName evidence="2">Uncharacterized protein</fullName>
    </submittedName>
</protein>
<comment type="caution">
    <text evidence="2">The sequence shown here is derived from an EMBL/GenBank/DDBJ whole genome shotgun (WGS) entry which is preliminary data.</text>
</comment>
<keyword evidence="1" id="KW-0732">Signal</keyword>
<evidence type="ECO:0000256" key="1">
    <source>
        <dbReference type="SAM" id="SignalP"/>
    </source>
</evidence>
<name>A0A1D2NI85_ORCCI</name>
<sequence length="323" mass="33294">MEKLHIPALLIGWLATIASGDIIYGKPGGLMQLQQPSSSAVSPTVAQPNNGNELLTGAETGYGPYGAQAYGGHLGGFGGGGGCAGCVVVTGGYKVADAAPHHGIQHGLGGHGHGIPLEGQFQGGGHLGGHNSIQGGPLGAPQGHIQPIAHGHVPVIEHEHGDIGDNAYAYGFPGNNLQHGHGHPGHGQLGHPGHGIGLSHGHVNPGHHGHYRHHPGHQGGYRHHHGYGLHVPSHGLIGHQRGHGHGYGHHPHHHRQSGFRPILAPIGHGYGGYGQQHHHQLRPHHHHEHGLGLQHLQQGHHGIHSVGHGHGAGLAHGLGGYAG</sequence>